<dbReference type="Pfam" id="PF07110">
    <property type="entry name" value="EthD"/>
    <property type="match status" value="1"/>
</dbReference>
<organism evidence="2 3">
    <name type="scientific">Xenophilus arseniciresistens</name>
    <dbReference type="NCBI Taxonomy" id="1283306"/>
    <lineage>
        <taxon>Bacteria</taxon>
        <taxon>Pseudomonadati</taxon>
        <taxon>Pseudomonadota</taxon>
        <taxon>Betaproteobacteria</taxon>
        <taxon>Burkholderiales</taxon>
        <taxon>Comamonadaceae</taxon>
        <taxon>Xenophilus</taxon>
    </lineage>
</organism>
<dbReference type="SUPFAM" id="SSF54909">
    <property type="entry name" value="Dimeric alpha+beta barrel"/>
    <property type="match status" value="1"/>
</dbReference>
<dbReference type="GO" id="GO:0016491">
    <property type="term" value="F:oxidoreductase activity"/>
    <property type="evidence" value="ECO:0007669"/>
    <property type="project" value="InterPro"/>
</dbReference>
<reference evidence="2" key="1">
    <citation type="submission" date="2023-01" db="EMBL/GenBank/DDBJ databases">
        <title>Xenophilus mangrovi sp. nov., isolated from soil of Mangrove nature reserve.</title>
        <authorList>
            <person name="Xu S."/>
            <person name="Liu Z."/>
            <person name="Xu Y."/>
        </authorList>
    </citation>
    <scope>NUCLEOTIDE SEQUENCE</scope>
    <source>
        <strain evidence="2">YW8</strain>
    </source>
</reference>
<dbReference type="EMBL" id="JAQIPB010000013">
    <property type="protein sequence ID" value="MDA7418984.1"/>
    <property type="molecule type" value="Genomic_DNA"/>
</dbReference>
<accession>A0AAE3T195</accession>
<gene>
    <name evidence="2" type="ORF">PGB34_21655</name>
</gene>
<proteinExistence type="predicted"/>
<protein>
    <submittedName>
        <fullName evidence="2">EthD domain-containing protein</fullName>
    </submittedName>
</protein>
<dbReference type="AlphaFoldDB" id="A0AAE3T195"/>
<dbReference type="InterPro" id="IPR009799">
    <property type="entry name" value="EthD_dom"/>
</dbReference>
<evidence type="ECO:0000259" key="1">
    <source>
        <dbReference type="Pfam" id="PF07110"/>
    </source>
</evidence>
<dbReference type="RefSeq" id="WP_271430185.1">
    <property type="nucleotide sequence ID" value="NZ_JAQIPB010000013.1"/>
</dbReference>
<evidence type="ECO:0000313" key="3">
    <source>
        <dbReference type="Proteomes" id="UP001212602"/>
    </source>
</evidence>
<evidence type="ECO:0000313" key="2">
    <source>
        <dbReference type="EMBL" id="MDA7418984.1"/>
    </source>
</evidence>
<dbReference type="InterPro" id="IPR011008">
    <property type="entry name" value="Dimeric_a/b-barrel"/>
</dbReference>
<keyword evidence="3" id="KW-1185">Reference proteome</keyword>
<sequence length="223" mass="23625">MQAHLLCLSGDAAVRAALPKYSPELPVHLYQVLRHIPTDSVSAEQAQRPIVPGAEGIAWIVEIGFADAPAQARVLAQPAWRDFEAALGASGERLFAFDTAPNLPIVPKGAAAAGGFRRWMLLERAAATPAAFKEGWFGRHADLVKQLPGVDGYVQHLVSESFGADGRPLGRPAICVDGIAELCFADEAAMQASYASDARLPLRDDGRALLGGIVTLLVQGRPA</sequence>
<feature type="domain" description="EthD" evidence="1">
    <location>
        <begin position="127"/>
        <end position="198"/>
    </location>
</feature>
<dbReference type="Proteomes" id="UP001212602">
    <property type="component" value="Unassembled WGS sequence"/>
</dbReference>
<dbReference type="Gene3D" id="3.30.70.100">
    <property type="match status" value="1"/>
</dbReference>
<comment type="caution">
    <text evidence="2">The sequence shown here is derived from an EMBL/GenBank/DDBJ whole genome shotgun (WGS) entry which is preliminary data.</text>
</comment>
<name>A0AAE3T195_9BURK</name>